<evidence type="ECO:0000313" key="3">
    <source>
        <dbReference type="Proteomes" id="UP000824540"/>
    </source>
</evidence>
<dbReference type="EMBL" id="JAFBMS010000326">
    <property type="protein sequence ID" value="KAG9331507.1"/>
    <property type="molecule type" value="Genomic_DNA"/>
</dbReference>
<organism evidence="2 3">
    <name type="scientific">Albula glossodonta</name>
    <name type="common">roundjaw bonefish</name>
    <dbReference type="NCBI Taxonomy" id="121402"/>
    <lineage>
        <taxon>Eukaryota</taxon>
        <taxon>Metazoa</taxon>
        <taxon>Chordata</taxon>
        <taxon>Craniata</taxon>
        <taxon>Vertebrata</taxon>
        <taxon>Euteleostomi</taxon>
        <taxon>Actinopterygii</taxon>
        <taxon>Neopterygii</taxon>
        <taxon>Teleostei</taxon>
        <taxon>Albuliformes</taxon>
        <taxon>Albulidae</taxon>
        <taxon>Albula</taxon>
    </lineage>
</organism>
<dbReference type="AlphaFoldDB" id="A0A8T2N4N3"/>
<feature type="region of interest" description="Disordered" evidence="1">
    <location>
        <begin position="46"/>
        <end position="86"/>
    </location>
</feature>
<sequence>MEAAHWDREKNKMLDLFSSKLDLLHSHQASTLQELQVTRLELGKVQEMLKPPEAEEERPLLENSNTAQEDQAAEDPTGPEAEKSVQAQIGACGKLPLVGAQARLESLKENLYKREREITLLLQGDTDGSGLEGEQNGISATQPPCLALLSAVIQK</sequence>
<keyword evidence="3" id="KW-1185">Reference proteome</keyword>
<feature type="non-terminal residue" evidence="2">
    <location>
        <position position="1"/>
    </location>
</feature>
<gene>
    <name evidence="2" type="ORF">JZ751_018910</name>
</gene>
<evidence type="ECO:0000313" key="2">
    <source>
        <dbReference type="EMBL" id="KAG9331507.1"/>
    </source>
</evidence>
<dbReference type="OrthoDB" id="3176171at2759"/>
<evidence type="ECO:0000256" key="1">
    <source>
        <dbReference type="SAM" id="MobiDB-lite"/>
    </source>
</evidence>
<reference evidence="2" key="1">
    <citation type="thesis" date="2021" institute="BYU ScholarsArchive" country="Provo, UT, USA">
        <title>Applications of and Algorithms for Genome Assembly and Genomic Analyses with an Emphasis on Marine Teleosts.</title>
        <authorList>
            <person name="Pickett B.D."/>
        </authorList>
    </citation>
    <scope>NUCLEOTIDE SEQUENCE</scope>
    <source>
        <strain evidence="2">HI-2016</strain>
    </source>
</reference>
<comment type="caution">
    <text evidence="2">The sequence shown here is derived from an EMBL/GenBank/DDBJ whole genome shotgun (WGS) entry which is preliminary data.</text>
</comment>
<accession>A0A8T2N4N3</accession>
<protein>
    <submittedName>
        <fullName evidence="2">Uncharacterized protein</fullName>
    </submittedName>
</protein>
<proteinExistence type="predicted"/>
<feature type="compositionally biased region" description="Basic and acidic residues" evidence="1">
    <location>
        <begin position="50"/>
        <end position="60"/>
    </location>
</feature>
<name>A0A8T2N4N3_9TELE</name>
<dbReference type="Proteomes" id="UP000824540">
    <property type="component" value="Unassembled WGS sequence"/>
</dbReference>